<evidence type="ECO:0000256" key="7">
    <source>
        <dbReference type="ARBA" id="ARBA00023125"/>
    </source>
</evidence>
<protein>
    <recommendedName>
        <fullName evidence="11">ATP-dependent DNA helicase RecQ</fullName>
        <ecNumber evidence="10">5.6.2.4</ecNumber>
    </recommendedName>
    <alternativeName>
        <fullName evidence="12">DNA 3'-5' helicase RecQ</fullName>
    </alternativeName>
</protein>
<evidence type="ECO:0000256" key="5">
    <source>
        <dbReference type="ARBA" id="ARBA00022806"/>
    </source>
</evidence>
<dbReference type="GO" id="GO:0006281">
    <property type="term" value="P:DNA repair"/>
    <property type="evidence" value="ECO:0007669"/>
    <property type="project" value="TreeGrafter"/>
</dbReference>
<dbReference type="Pfam" id="PF00270">
    <property type="entry name" value="DEAD"/>
    <property type="match status" value="1"/>
</dbReference>
<evidence type="ECO:0000259" key="13">
    <source>
        <dbReference type="PROSITE" id="PS51192"/>
    </source>
</evidence>
<sequence>MATKKKVARHHAIQVRAVPWSGLHAEAKERFGIKHFRPGQREVLEAVFAGRNALALMPTGSGKSLCYQLPALFLPRPVVVVSPLIALMRDQQEKAEDAHIAVEKLDSTLNTSEATEVQESIQAGIPQLLYVTPERLEKPDFLEMLAASGVSLMAVDEAHCISQWGHDFRPAYLSLRDARKALGDPPVLALTATASEAVVADILTQLDAQDAVVVNTGVERENLLLSVHHTVNTVAKQKRLTEMIAKEQGSGIIYTASVRSAVEIYEWLKASGVSVGRYHGRLKVKDREKMQTKFMHGDYKVLIATKAFGMGIDKPDIRFVYHYEFPDSLETYYQEAGRAGRDGKPARAVLLYRLEDKRIQRFFLLGRYPRLDEVRRLYAELSTPASVAELAARSSLSRRRTQVILHMLREAGLIIRGTRGYARGGNRATLDQGRESLGEESGALPKQEIDAQLEQLVVAYESRSQTDLGRLAEMMHYAESPQCRKQLLRKYFGEDEGKPCGNCDNCIALATRGASPKHADRPDQVTRIETIHGTILTTAPETLPSTTPVGLAKGDRIRHRRFGNGEVLDLDGQNIVARFDKSGTRKVRFTFIQRST</sequence>
<dbReference type="InterPro" id="IPR027417">
    <property type="entry name" value="P-loop_NTPase"/>
</dbReference>
<evidence type="ECO:0000256" key="6">
    <source>
        <dbReference type="ARBA" id="ARBA00022840"/>
    </source>
</evidence>
<dbReference type="FunFam" id="3.40.50.300:FF:001389">
    <property type="entry name" value="ATP-dependent DNA helicase RecQ"/>
    <property type="match status" value="1"/>
</dbReference>
<evidence type="ECO:0000256" key="8">
    <source>
        <dbReference type="ARBA" id="ARBA00023235"/>
    </source>
</evidence>
<dbReference type="PANTHER" id="PTHR13710:SF105">
    <property type="entry name" value="ATP-DEPENDENT DNA HELICASE Q1"/>
    <property type="match status" value="1"/>
</dbReference>
<dbReference type="InterPro" id="IPR032284">
    <property type="entry name" value="RecQ_Zn-bd"/>
</dbReference>
<organism evidence="15 16">
    <name type="scientific">Acidisarcina polymorpha</name>
    <dbReference type="NCBI Taxonomy" id="2211140"/>
    <lineage>
        <taxon>Bacteria</taxon>
        <taxon>Pseudomonadati</taxon>
        <taxon>Acidobacteriota</taxon>
        <taxon>Terriglobia</taxon>
        <taxon>Terriglobales</taxon>
        <taxon>Acidobacteriaceae</taxon>
        <taxon>Acidisarcina</taxon>
    </lineage>
</organism>
<dbReference type="GO" id="GO:0009378">
    <property type="term" value="F:four-way junction helicase activity"/>
    <property type="evidence" value="ECO:0007669"/>
    <property type="project" value="TreeGrafter"/>
</dbReference>
<dbReference type="GO" id="GO:0030894">
    <property type="term" value="C:replisome"/>
    <property type="evidence" value="ECO:0007669"/>
    <property type="project" value="TreeGrafter"/>
</dbReference>
<dbReference type="EC" id="5.6.2.4" evidence="10"/>
<evidence type="ECO:0000256" key="4">
    <source>
        <dbReference type="ARBA" id="ARBA00022801"/>
    </source>
</evidence>
<feature type="domain" description="Helicase ATP-binding" evidence="13">
    <location>
        <begin position="44"/>
        <end position="212"/>
    </location>
</feature>
<dbReference type="CDD" id="cd17920">
    <property type="entry name" value="DEXHc_RecQ"/>
    <property type="match status" value="1"/>
</dbReference>
<dbReference type="InterPro" id="IPR014001">
    <property type="entry name" value="Helicase_ATP-bd"/>
</dbReference>
<dbReference type="PANTHER" id="PTHR13710">
    <property type="entry name" value="DNA HELICASE RECQ FAMILY MEMBER"/>
    <property type="match status" value="1"/>
</dbReference>
<dbReference type="InterPro" id="IPR011545">
    <property type="entry name" value="DEAD/DEAH_box_helicase_dom"/>
</dbReference>
<dbReference type="GO" id="GO:0043590">
    <property type="term" value="C:bacterial nucleoid"/>
    <property type="evidence" value="ECO:0007669"/>
    <property type="project" value="TreeGrafter"/>
</dbReference>
<dbReference type="PROSITE" id="PS51192">
    <property type="entry name" value="HELICASE_ATP_BIND_1"/>
    <property type="match status" value="1"/>
</dbReference>
<accession>A0A2Z5G7R6</accession>
<dbReference type="Gene3D" id="1.10.10.10">
    <property type="entry name" value="Winged helix-like DNA-binding domain superfamily/Winged helix DNA-binding domain"/>
    <property type="match status" value="1"/>
</dbReference>
<dbReference type="SUPFAM" id="SSF52540">
    <property type="entry name" value="P-loop containing nucleoside triphosphate hydrolases"/>
    <property type="match status" value="1"/>
</dbReference>
<keyword evidence="3" id="KW-0547">Nucleotide-binding</keyword>
<keyword evidence="4" id="KW-0378">Hydrolase</keyword>
<dbReference type="SMART" id="SM00487">
    <property type="entry name" value="DEXDc"/>
    <property type="match status" value="1"/>
</dbReference>
<reference evidence="15 16" key="1">
    <citation type="journal article" date="2018" name="Front. Microbiol.">
        <title>Hydrolytic Capabilities as a Key to Environmental Success: Chitinolytic and Cellulolytic Acidobacteria From Acidic Sub-arctic Soils and Boreal Peatlands.</title>
        <authorList>
            <person name="Belova S.E."/>
            <person name="Ravin N.V."/>
            <person name="Pankratov T.A."/>
            <person name="Rakitin A.L."/>
            <person name="Ivanova A.A."/>
            <person name="Beletsky A.V."/>
            <person name="Mardanov A.V."/>
            <person name="Sinninghe Damste J.S."/>
            <person name="Dedysh S.N."/>
        </authorList>
    </citation>
    <scope>NUCLEOTIDE SEQUENCE [LARGE SCALE GENOMIC DNA]</scope>
    <source>
        <strain evidence="15 16">SBC82</strain>
    </source>
</reference>
<evidence type="ECO:0000259" key="14">
    <source>
        <dbReference type="PROSITE" id="PS51194"/>
    </source>
</evidence>
<keyword evidence="6" id="KW-0067">ATP-binding</keyword>
<keyword evidence="2" id="KW-0479">Metal-binding</keyword>
<evidence type="ECO:0000256" key="10">
    <source>
        <dbReference type="ARBA" id="ARBA00034808"/>
    </source>
</evidence>
<feature type="domain" description="Helicase C-terminal" evidence="14">
    <location>
        <begin position="239"/>
        <end position="382"/>
    </location>
</feature>
<evidence type="ECO:0000256" key="11">
    <source>
        <dbReference type="ARBA" id="ARBA00044535"/>
    </source>
</evidence>
<dbReference type="InterPro" id="IPR001650">
    <property type="entry name" value="Helicase_C-like"/>
</dbReference>
<keyword evidence="5 15" id="KW-0347">Helicase</keyword>
<dbReference type="GO" id="GO:0003677">
    <property type="term" value="F:DNA binding"/>
    <property type="evidence" value="ECO:0007669"/>
    <property type="project" value="UniProtKB-KW"/>
</dbReference>
<name>A0A2Z5G7R6_9BACT</name>
<comment type="catalytic activity">
    <reaction evidence="9">
        <text>Couples ATP hydrolysis with the unwinding of duplex DNA by translocating in the 3'-5' direction.</text>
        <dbReference type="EC" id="5.6.2.4"/>
    </reaction>
</comment>
<dbReference type="GO" id="GO:0006310">
    <property type="term" value="P:DNA recombination"/>
    <property type="evidence" value="ECO:0007669"/>
    <property type="project" value="InterPro"/>
</dbReference>
<keyword evidence="7" id="KW-0238">DNA-binding</keyword>
<evidence type="ECO:0000313" key="16">
    <source>
        <dbReference type="Proteomes" id="UP000253606"/>
    </source>
</evidence>
<dbReference type="NCBIfam" id="TIGR00614">
    <property type="entry name" value="recQ_fam"/>
    <property type="match status" value="1"/>
</dbReference>
<dbReference type="GO" id="GO:0005737">
    <property type="term" value="C:cytoplasm"/>
    <property type="evidence" value="ECO:0007669"/>
    <property type="project" value="TreeGrafter"/>
</dbReference>
<evidence type="ECO:0000256" key="2">
    <source>
        <dbReference type="ARBA" id="ARBA00022723"/>
    </source>
</evidence>
<keyword evidence="8" id="KW-0413">Isomerase</keyword>
<evidence type="ECO:0000256" key="12">
    <source>
        <dbReference type="ARBA" id="ARBA00044550"/>
    </source>
</evidence>
<dbReference type="InterPro" id="IPR004589">
    <property type="entry name" value="DNA_helicase_ATP-dep_RecQ"/>
</dbReference>
<proteinExistence type="inferred from homology"/>
<dbReference type="GO" id="GO:0043138">
    <property type="term" value="F:3'-5' DNA helicase activity"/>
    <property type="evidence" value="ECO:0007669"/>
    <property type="project" value="UniProtKB-EC"/>
</dbReference>
<dbReference type="GO" id="GO:0046872">
    <property type="term" value="F:metal ion binding"/>
    <property type="evidence" value="ECO:0007669"/>
    <property type="project" value="UniProtKB-KW"/>
</dbReference>
<dbReference type="Pfam" id="PF00271">
    <property type="entry name" value="Helicase_C"/>
    <property type="match status" value="1"/>
</dbReference>
<evidence type="ECO:0000256" key="9">
    <source>
        <dbReference type="ARBA" id="ARBA00034617"/>
    </source>
</evidence>
<dbReference type="Proteomes" id="UP000253606">
    <property type="component" value="Chromosome"/>
</dbReference>
<evidence type="ECO:0000256" key="3">
    <source>
        <dbReference type="ARBA" id="ARBA00022741"/>
    </source>
</evidence>
<dbReference type="PROSITE" id="PS51194">
    <property type="entry name" value="HELICASE_CTER"/>
    <property type="match status" value="1"/>
</dbReference>
<dbReference type="GO" id="GO:0016787">
    <property type="term" value="F:hydrolase activity"/>
    <property type="evidence" value="ECO:0007669"/>
    <property type="project" value="UniProtKB-KW"/>
</dbReference>
<evidence type="ECO:0000313" key="15">
    <source>
        <dbReference type="EMBL" id="AXC14616.1"/>
    </source>
</evidence>
<evidence type="ECO:0000256" key="1">
    <source>
        <dbReference type="ARBA" id="ARBA00005446"/>
    </source>
</evidence>
<keyword evidence="16" id="KW-1185">Reference proteome</keyword>
<comment type="similarity">
    <text evidence="1">Belongs to the helicase family. RecQ subfamily.</text>
</comment>
<dbReference type="Pfam" id="PF16124">
    <property type="entry name" value="RecQ_Zn_bind"/>
    <property type="match status" value="1"/>
</dbReference>
<dbReference type="InterPro" id="IPR036388">
    <property type="entry name" value="WH-like_DNA-bd_sf"/>
</dbReference>
<dbReference type="AlphaFoldDB" id="A0A2Z5G7R6"/>
<dbReference type="KEGG" id="abas:ACPOL_5368"/>
<dbReference type="RefSeq" id="WP_236656998.1">
    <property type="nucleotide sequence ID" value="NZ_CP030840.1"/>
</dbReference>
<dbReference type="SMART" id="SM00490">
    <property type="entry name" value="HELICc"/>
    <property type="match status" value="1"/>
</dbReference>
<dbReference type="EMBL" id="CP030840">
    <property type="protein sequence ID" value="AXC14616.1"/>
    <property type="molecule type" value="Genomic_DNA"/>
</dbReference>
<dbReference type="GO" id="GO:0005524">
    <property type="term" value="F:ATP binding"/>
    <property type="evidence" value="ECO:0007669"/>
    <property type="project" value="UniProtKB-KW"/>
</dbReference>
<gene>
    <name evidence="15" type="ORF">ACPOL_5368</name>
</gene>
<dbReference type="Gene3D" id="3.40.50.300">
    <property type="entry name" value="P-loop containing nucleotide triphosphate hydrolases"/>
    <property type="match status" value="2"/>
</dbReference>